<name>A0AA36MLR9_9DINO</name>
<gene>
    <name evidence="1" type="ORF">EVOR1521_LOCUS6120</name>
</gene>
<organism evidence="1 2">
    <name type="scientific">Effrenium voratum</name>
    <dbReference type="NCBI Taxonomy" id="2562239"/>
    <lineage>
        <taxon>Eukaryota</taxon>
        <taxon>Sar</taxon>
        <taxon>Alveolata</taxon>
        <taxon>Dinophyceae</taxon>
        <taxon>Suessiales</taxon>
        <taxon>Symbiodiniaceae</taxon>
        <taxon>Effrenium</taxon>
    </lineage>
</organism>
<dbReference type="AlphaFoldDB" id="A0AA36MLR9"/>
<dbReference type="EMBL" id="CAUJNA010000452">
    <property type="protein sequence ID" value="CAJ1377279.1"/>
    <property type="molecule type" value="Genomic_DNA"/>
</dbReference>
<comment type="caution">
    <text evidence="1">The sequence shown here is derived from an EMBL/GenBank/DDBJ whole genome shotgun (WGS) entry which is preliminary data.</text>
</comment>
<dbReference type="Proteomes" id="UP001178507">
    <property type="component" value="Unassembled WGS sequence"/>
</dbReference>
<evidence type="ECO:0000313" key="2">
    <source>
        <dbReference type="Proteomes" id="UP001178507"/>
    </source>
</evidence>
<evidence type="ECO:0000313" key="1">
    <source>
        <dbReference type="EMBL" id="CAJ1377279.1"/>
    </source>
</evidence>
<dbReference type="Gene3D" id="2.170.16.10">
    <property type="entry name" value="Hedgehog/Intein (Hint) domain"/>
    <property type="match status" value="1"/>
</dbReference>
<dbReference type="SUPFAM" id="SSF51294">
    <property type="entry name" value="Hedgehog/intein (Hint) domain"/>
    <property type="match status" value="1"/>
</dbReference>
<accession>A0AA36MLR9</accession>
<proteinExistence type="predicted"/>
<sequence length="309" mass="33442">MFVHSTAHKAYERMLLTYVGFGELVLHRCPRNADCVTSRLVCFSRPGLQHWASCPMALAFRNTLALVMLWLLPPQSVAGPGYLACYYGCLGVCFAAGVAAAGICPPAGLSGAAACTSGCAAACTPTLLACFSEDTRVQVLNGTGVAVVPLSAVAPGQRLWSFYQGKPLAVKVLENQRLQGNFSFVELVVVSGDQRFSLAITESHNMPRLRRSAPELREAHLEVATAEELRVGDIVATGVSRLGFGVISELRRMQKSAKHVLTTETASVVANNILSSTICDGRDDIYNRSSWLVTLNQWQALHEERLKQM</sequence>
<reference evidence="1" key="1">
    <citation type="submission" date="2023-08" db="EMBL/GenBank/DDBJ databases">
        <authorList>
            <person name="Chen Y."/>
            <person name="Shah S."/>
            <person name="Dougan E. K."/>
            <person name="Thang M."/>
            <person name="Chan C."/>
        </authorList>
    </citation>
    <scope>NUCLEOTIDE SEQUENCE</scope>
</reference>
<protein>
    <submittedName>
        <fullName evidence="1">Uncharacterized protein</fullName>
    </submittedName>
</protein>
<dbReference type="InterPro" id="IPR036844">
    <property type="entry name" value="Hint_dom_sf"/>
</dbReference>
<keyword evidence="2" id="KW-1185">Reference proteome</keyword>